<dbReference type="PANTHER" id="PTHR48081:SF6">
    <property type="entry name" value="PEPTIDASE S9 PROLYL OLIGOPEPTIDASE CATALYTIC DOMAIN-CONTAINING PROTEIN"/>
    <property type="match status" value="1"/>
</dbReference>
<reference evidence="4" key="1">
    <citation type="submission" date="2018-02" db="EMBL/GenBank/DDBJ databases">
        <authorList>
            <person name="Vasarhelyi B.M."/>
            <person name="Deshmukh S."/>
            <person name="Balint B."/>
            <person name="Kukolya J."/>
        </authorList>
    </citation>
    <scope>NUCLEOTIDE SEQUENCE</scope>
    <source>
        <strain evidence="4">KB22</strain>
    </source>
</reference>
<gene>
    <name evidence="4" type="ORF">C4F49_08980</name>
</gene>
<dbReference type="RefSeq" id="WP_196933963.1">
    <property type="nucleotide sequence ID" value="NZ_MU158697.1"/>
</dbReference>
<dbReference type="Pfam" id="PF20434">
    <property type="entry name" value="BD-FAE"/>
    <property type="match status" value="1"/>
</dbReference>
<organism evidence="4 5">
    <name type="scientific">Sphingobacterium hungaricum</name>
    <dbReference type="NCBI Taxonomy" id="2082723"/>
    <lineage>
        <taxon>Bacteria</taxon>
        <taxon>Pseudomonadati</taxon>
        <taxon>Bacteroidota</taxon>
        <taxon>Sphingobacteriia</taxon>
        <taxon>Sphingobacteriales</taxon>
        <taxon>Sphingobacteriaceae</taxon>
        <taxon>Sphingobacterium</taxon>
    </lineage>
</organism>
<dbReference type="GO" id="GO:0016787">
    <property type="term" value="F:hydrolase activity"/>
    <property type="evidence" value="ECO:0007669"/>
    <property type="project" value="UniProtKB-KW"/>
</dbReference>
<name>A0A928UVP6_9SPHI</name>
<feature type="chain" id="PRO_5037595414" evidence="2">
    <location>
        <begin position="19"/>
        <end position="285"/>
    </location>
</feature>
<proteinExistence type="predicted"/>
<sequence length="285" mass="32071">MKYYFLFSLLMIVSFASAQDVRPLYPNEIPNSKNPDSENYKNNIPTLYIYKPESVTKNKAFLIIPGGGYAHVAINHEGHDVAKALNKEGYVAVVLKYRLPSNEIMEDKRFGPIQDAQSAIKFIRDNKEALGLAFDEVGVLGFSAGGHLASTLSTHYNHAYIENQNNTSLKPDFSVLLYPVISMDPDITHEGSKKNLIGPSYSDEDVSNFSNELLVDKNSPRAYLMHAKDDKVVVLENSERYAKALDKHAVKNKVYIYEKGGHGFGLKNKQEDGDWFADMLNWIEN</sequence>
<dbReference type="SUPFAM" id="SSF53474">
    <property type="entry name" value="alpha/beta-Hydrolases"/>
    <property type="match status" value="1"/>
</dbReference>
<dbReference type="EMBL" id="PRDK01000005">
    <property type="protein sequence ID" value="MBE8713813.1"/>
    <property type="molecule type" value="Genomic_DNA"/>
</dbReference>
<dbReference type="InterPro" id="IPR049492">
    <property type="entry name" value="BD-FAE-like_dom"/>
</dbReference>
<accession>A0A928UVP6</accession>
<protein>
    <submittedName>
        <fullName evidence="4">Alpha/beta hydrolase</fullName>
    </submittedName>
</protein>
<keyword evidence="1 4" id="KW-0378">Hydrolase</keyword>
<evidence type="ECO:0000259" key="3">
    <source>
        <dbReference type="Pfam" id="PF20434"/>
    </source>
</evidence>
<evidence type="ECO:0000313" key="4">
    <source>
        <dbReference type="EMBL" id="MBE8713813.1"/>
    </source>
</evidence>
<keyword evidence="2" id="KW-0732">Signal</keyword>
<evidence type="ECO:0000256" key="2">
    <source>
        <dbReference type="SAM" id="SignalP"/>
    </source>
</evidence>
<evidence type="ECO:0000313" key="5">
    <source>
        <dbReference type="Proteomes" id="UP000616201"/>
    </source>
</evidence>
<comment type="caution">
    <text evidence="4">The sequence shown here is derived from an EMBL/GenBank/DDBJ whole genome shotgun (WGS) entry which is preliminary data.</text>
</comment>
<dbReference type="InterPro" id="IPR029058">
    <property type="entry name" value="AB_hydrolase_fold"/>
</dbReference>
<dbReference type="Proteomes" id="UP000616201">
    <property type="component" value="Unassembled WGS sequence"/>
</dbReference>
<dbReference type="Gene3D" id="3.40.50.1820">
    <property type="entry name" value="alpha/beta hydrolase"/>
    <property type="match status" value="1"/>
</dbReference>
<dbReference type="AlphaFoldDB" id="A0A928UVP6"/>
<keyword evidence="5" id="KW-1185">Reference proteome</keyword>
<dbReference type="InterPro" id="IPR050300">
    <property type="entry name" value="GDXG_lipolytic_enzyme"/>
</dbReference>
<evidence type="ECO:0000256" key="1">
    <source>
        <dbReference type="ARBA" id="ARBA00022801"/>
    </source>
</evidence>
<feature type="signal peptide" evidence="2">
    <location>
        <begin position="1"/>
        <end position="18"/>
    </location>
</feature>
<dbReference type="PANTHER" id="PTHR48081">
    <property type="entry name" value="AB HYDROLASE SUPERFAMILY PROTEIN C4A8.06C"/>
    <property type="match status" value="1"/>
</dbReference>
<feature type="domain" description="BD-FAE-like" evidence="3">
    <location>
        <begin position="48"/>
        <end position="245"/>
    </location>
</feature>